<organism evidence="2 3">
    <name type="scientific">Meganyctiphanes norvegica</name>
    <name type="common">Northern krill</name>
    <name type="synonym">Thysanopoda norvegica</name>
    <dbReference type="NCBI Taxonomy" id="48144"/>
    <lineage>
        <taxon>Eukaryota</taxon>
        <taxon>Metazoa</taxon>
        <taxon>Ecdysozoa</taxon>
        <taxon>Arthropoda</taxon>
        <taxon>Crustacea</taxon>
        <taxon>Multicrustacea</taxon>
        <taxon>Malacostraca</taxon>
        <taxon>Eumalacostraca</taxon>
        <taxon>Eucarida</taxon>
        <taxon>Euphausiacea</taxon>
        <taxon>Euphausiidae</taxon>
        <taxon>Meganyctiphanes</taxon>
    </lineage>
</organism>
<sequence length="123" mass="13847">KLFKDKRLNWSDAKSHCESHGLILAEPSDAVALVMRNYLVENQGLNNDVWLGGKADGSKFVWQDGGKTLRNDSPLWHPNRSPGSQTEYTATKYCLMFMDDDYPGTSYIPSHCSSTEYPLCEAK</sequence>
<reference evidence="2 3" key="1">
    <citation type="submission" date="2024-05" db="EMBL/GenBank/DDBJ databases">
        <authorList>
            <person name="Wallberg A."/>
        </authorList>
    </citation>
    <scope>NUCLEOTIDE SEQUENCE [LARGE SCALE GENOMIC DNA]</scope>
</reference>
<feature type="non-terminal residue" evidence="2">
    <location>
        <position position="1"/>
    </location>
</feature>
<dbReference type="Gene3D" id="3.10.100.10">
    <property type="entry name" value="Mannose-Binding Protein A, subunit A"/>
    <property type="match status" value="1"/>
</dbReference>
<dbReference type="Proteomes" id="UP001497623">
    <property type="component" value="Unassembled WGS sequence"/>
</dbReference>
<keyword evidence="3" id="KW-1185">Reference proteome</keyword>
<protein>
    <recommendedName>
        <fullName evidence="1">C-type lectin domain-containing protein</fullName>
    </recommendedName>
</protein>
<evidence type="ECO:0000313" key="3">
    <source>
        <dbReference type="Proteomes" id="UP001497623"/>
    </source>
</evidence>
<dbReference type="InterPro" id="IPR016187">
    <property type="entry name" value="CTDL_fold"/>
</dbReference>
<accession>A0AAV2S4X7</accession>
<dbReference type="AlphaFoldDB" id="A0AAV2S4X7"/>
<dbReference type="SUPFAM" id="SSF56436">
    <property type="entry name" value="C-type lectin-like"/>
    <property type="match status" value="1"/>
</dbReference>
<feature type="domain" description="C-type lectin" evidence="1">
    <location>
        <begin position="1"/>
        <end position="121"/>
    </location>
</feature>
<evidence type="ECO:0000313" key="2">
    <source>
        <dbReference type="EMBL" id="CAL4154869.1"/>
    </source>
</evidence>
<dbReference type="EMBL" id="CAXKWB010040446">
    <property type="protein sequence ID" value="CAL4154869.1"/>
    <property type="molecule type" value="Genomic_DNA"/>
</dbReference>
<dbReference type="CDD" id="cd00037">
    <property type="entry name" value="CLECT"/>
    <property type="match status" value="1"/>
</dbReference>
<dbReference type="PROSITE" id="PS50041">
    <property type="entry name" value="C_TYPE_LECTIN_2"/>
    <property type="match status" value="1"/>
</dbReference>
<comment type="caution">
    <text evidence="2">The sequence shown here is derived from an EMBL/GenBank/DDBJ whole genome shotgun (WGS) entry which is preliminary data.</text>
</comment>
<gene>
    <name evidence="2" type="ORF">MNOR_LOCUS31414</name>
</gene>
<name>A0AAV2S4X7_MEGNR</name>
<dbReference type="InterPro" id="IPR016186">
    <property type="entry name" value="C-type_lectin-like/link_sf"/>
</dbReference>
<proteinExistence type="predicted"/>
<evidence type="ECO:0000259" key="1">
    <source>
        <dbReference type="PROSITE" id="PS50041"/>
    </source>
</evidence>
<dbReference type="InterPro" id="IPR001304">
    <property type="entry name" value="C-type_lectin-like"/>
</dbReference>